<dbReference type="PANTHER" id="PTHR48081:SF8">
    <property type="entry name" value="ALPHA_BETA HYDROLASE FOLD-3 DOMAIN-CONTAINING PROTEIN-RELATED"/>
    <property type="match status" value="1"/>
</dbReference>
<gene>
    <name evidence="3" type="ORF">GCM10025875_11990</name>
</gene>
<evidence type="ECO:0000313" key="3">
    <source>
        <dbReference type="EMBL" id="GMA31207.1"/>
    </source>
</evidence>
<dbReference type="GO" id="GO:0016787">
    <property type="term" value="F:hydrolase activity"/>
    <property type="evidence" value="ECO:0007669"/>
    <property type="project" value="UniProtKB-KW"/>
</dbReference>
<proteinExistence type="predicted"/>
<dbReference type="Gene3D" id="3.40.50.1820">
    <property type="entry name" value="alpha/beta hydrolase"/>
    <property type="match status" value="1"/>
</dbReference>
<dbReference type="InterPro" id="IPR050300">
    <property type="entry name" value="GDXG_lipolytic_enzyme"/>
</dbReference>
<comment type="caution">
    <text evidence="3">The sequence shown here is derived from an EMBL/GenBank/DDBJ whole genome shotgun (WGS) entry which is preliminary data.</text>
</comment>
<keyword evidence="1" id="KW-0378">Hydrolase</keyword>
<dbReference type="InterPro" id="IPR013094">
    <property type="entry name" value="AB_hydrolase_3"/>
</dbReference>
<dbReference type="Proteomes" id="UP001157161">
    <property type="component" value="Unassembled WGS sequence"/>
</dbReference>
<dbReference type="SUPFAM" id="SSF53474">
    <property type="entry name" value="alpha/beta-Hydrolases"/>
    <property type="match status" value="1"/>
</dbReference>
<dbReference type="EMBL" id="BSUM01000001">
    <property type="protein sequence ID" value="GMA31207.1"/>
    <property type="molecule type" value="Genomic_DNA"/>
</dbReference>
<evidence type="ECO:0000259" key="2">
    <source>
        <dbReference type="Pfam" id="PF07859"/>
    </source>
</evidence>
<evidence type="ECO:0000313" key="4">
    <source>
        <dbReference type="Proteomes" id="UP001157161"/>
    </source>
</evidence>
<dbReference type="PANTHER" id="PTHR48081">
    <property type="entry name" value="AB HYDROLASE SUPERFAMILY PROTEIN C4A8.06C"/>
    <property type="match status" value="1"/>
</dbReference>
<dbReference type="AlphaFoldDB" id="A0AA37UX21"/>
<dbReference type="InterPro" id="IPR029058">
    <property type="entry name" value="AB_hydrolase_fold"/>
</dbReference>
<accession>A0AA37UX21</accession>
<feature type="domain" description="Alpha/beta hydrolase fold-3" evidence="2">
    <location>
        <begin position="89"/>
        <end position="297"/>
    </location>
</feature>
<evidence type="ECO:0000256" key="1">
    <source>
        <dbReference type="ARBA" id="ARBA00022801"/>
    </source>
</evidence>
<reference evidence="3" key="2">
    <citation type="submission" date="2023-02" db="EMBL/GenBank/DDBJ databases">
        <authorList>
            <person name="Sun Q."/>
            <person name="Mori K."/>
        </authorList>
    </citation>
    <scope>NUCLEOTIDE SEQUENCE</scope>
    <source>
        <strain evidence="3">NBRC 112290</strain>
    </source>
</reference>
<reference evidence="3" key="1">
    <citation type="journal article" date="2014" name="Int. J. Syst. Evol. Microbiol.">
        <title>Complete genome sequence of Corynebacterium casei LMG S-19264T (=DSM 44701T), isolated from a smear-ripened cheese.</title>
        <authorList>
            <consortium name="US DOE Joint Genome Institute (JGI-PGF)"/>
            <person name="Walter F."/>
            <person name="Albersmeier A."/>
            <person name="Kalinowski J."/>
            <person name="Ruckert C."/>
        </authorList>
    </citation>
    <scope>NUCLEOTIDE SEQUENCE</scope>
    <source>
        <strain evidence="3">NBRC 112290</strain>
    </source>
</reference>
<sequence length="327" mass="34666">MPPDTEPLHPVIREAEAAMRAVMSATVVTTPQEQRTLALRIDREVVAPLVADPPTDVDVEDVTVAVPGRGDVRCRVYRPRGVRAVGGHLFLFGGAFRQGGIDFPSVDALLRTRAVRARTVVVAPDYALAPEHPYPAALEQVVAVHRWLAAAADELGFPPGSVTVGGMSAGGNLAAALALVNRDGDRLPLRRQVLEVPVTDLTGGHLSVDVAPSLGMPREAVVPMMQELAANYLASASPTAPTASPLLARDLSGLPPADVLVAELDVFRGDGEAYVAELQRHGTPATLHAFAGMTHGSLAFTREVPGAREWEDRVVALLDPDREEDVP</sequence>
<keyword evidence="4" id="KW-1185">Reference proteome</keyword>
<name>A0AA37UX21_9MICO</name>
<dbReference type="Pfam" id="PF07859">
    <property type="entry name" value="Abhydrolase_3"/>
    <property type="match status" value="1"/>
</dbReference>
<dbReference type="RefSeq" id="WP_284250062.1">
    <property type="nucleotide sequence ID" value="NZ_BSUM01000001.1"/>
</dbReference>
<organism evidence="3 4">
    <name type="scientific">Litorihabitans aurantiacus</name>
    <dbReference type="NCBI Taxonomy" id="1930061"/>
    <lineage>
        <taxon>Bacteria</taxon>
        <taxon>Bacillati</taxon>
        <taxon>Actinomycetota</taxon>
        <taxon>Actinomycetes</taxon>
        <taxon>Micrococcales</taxon>
        <taxon>Beutenbergiaceae</taxon>
        <taxon>Litorihabitans</taxon>
    </lineage>
</organism>
<protein>
    <submittedName>
        <fullName evidence="3">Lipase</fullName>
    </submittedName>
</protein>